<dbReference type="EMBL" id="CM047908">
    <property type="protein sequence ID" value="KAJ0081999.1"/>
    <property type="molecule type" value="Genomic_DNA"/>
</dbReference>
<keyword evidence="2" id="KW-1185">Reference proteome</keyword>
<name>A0ACC1A3X4_9ROSI</name>
<comment type="caution">
    <text evidence="1">The sequence shown here is derived from an EMBL/GenBank/DDBJ whole genome shotgun (WGS) entry which is preliminary data.</text>
</comment>
<organism evidence="1 2">
    <name type="scientific">Pistacia atlantica</name>
    <dbReference type="NCBI Taxonomy" id="434234"/>
    <lineage>
        <taxon>Eukaryota</taxon>
        <taxon>Viridiplantae</taxon>
        <taxon>Streptophyta</taxon>
        <taxon>Embryophyta</taxon>
        <taxon>Tracheophyta</taxon>
        <taxon>Spermatophyta</taxon>
        <taxon>Magnoliopsida</taxon>
        <taxon>eudicotyledons</taxon>
        <taxon>Gunneridae</taxon>
        <taxon>Pentapetalae</taxon>
        <taxon>rosids</taxon>
        <taxon>malvids</taxon>
        <taxon>Sapindales</taxon>
        <taxon>Anacardiaceae</taxon>
        <taxon>Pistacia</taxon>
    </lineage>
</organism>
<accession>A0ACC1A3X4</accession>
<evidence type="ECO:0000313" key="2">
    <source>
        <dbReference type="Proteomes" id="UP001164250"/>
    </source>
</evidence>
<reference evidence="2" key="1">
    <citation type="journal article" date="2023" name="G3 (Bethesda)">
        <title>Genome assembly and association tests identify interacting loci associated with vigor, precocity, and sex in interspecific pistachio rootstocks.</title>
        <authorList>
            <person name="Palmer W."/>
            <person name="Jacygrad E."/>
            <person name="Sagayaradj S."/>
            <person name="Cavanaugh K."/>
            <person name="Han R."/>
            <person name="Bertier L."/>
            <person name="Beede B."/>
            <person name="Kafkas S."/>
            <person name="Golino D."/>
            <person name="Preece J."/>
            <person name="Michelmore R."/>
        </authorList>
    </citation>
    <scope>NUCLEOTIDE SEQUENCE [LARGE SCALE GENOMIC DNA]</scope>
</reference>
<proteinExistence type="predicted"/>
<evidence type="ECO:0000313" key="1">
    <source>
        <dbReference type="EMBL" id="KAJ0081999.1"/>
    </source>
</evidence>
<dbReference type="Proteomes" id="UP001164250">
    <property type="component" value="Chromosome 12"/>
</dbReference>
<sequence length="69" mass="7212">MRLQSTHLGHEEVPAEDFSSLVGTAVSDTATATDSKQTAKKDINQSVQSSSDTMSSDKAGFSEANCMSG</sequence>
<protein>
    <submittedName>
        <fullName evidence="1">Uncharacterized protein</fullName>
    </submittedName>
</protein>
<gene>
    <name evidence="1" type="ORF">Patl1_10722</name>
</gene>